<evidence type="ECO:0000256" key="2">
    <source>
        <dbReference type="ARBA" id="ARBA00022857"/>
    </source>
</evidence>
<dbReference type="PROSITE" id="PS51349">
    <property type="entry name" value="FMN_HYDROXY_ACID_DH_2"/>
    <property type="match status" value="1"/>
</dbReference>
<dbReference type="AlphaFoldDB" id="A0A163DA51"/>
<evidence type="ECO:0000259" key="4">
    <source>
        <dbReference type="PROSITE" id="PS51349"/>
    </source>
</evidence>
<dbReference type="SUPFAM" id="SSF51395">
    <property type="entry name" value="FMN-linked oxidoreductases"/>
    <property type="match status" value="1"/>
</dbReference>
<keyword evidence="6" id="KW-1185">Reference proteome</keyword>
<dbReference type="STRING" id="5454.A0A163DA51"/>
<dbReference type="PANTHER" id="PTHR10578">
    <property type="entry name" value="S -2-HYDROXY-ACID OXIDASE-RELATED"/>
    <property type="match status" value="1"/>
</dbReference>
<dbReference type="InterPro" id="IPR013785">
    <property type="entry name" value="Aldolase_TIM"/>
</dbReference>
<dbReference type="InterPro" id="IPR002347">
    <property type="entry name" value="SDR_fam"/>
</dbReference>
<evidence type="ECO:0000256" key="1">
    <source>
        <dbReference type="ARBA" id="ARBA00001917"/>
    </source>
</evidence>
<dbReference type="Pfam" id="PF13561">
    <property type="entry name" value="adh_short_C2"/>
    <property type="match status" value="1"/>
</dbReference>
<dbReference type="PANTHER" id="PTHR10578:SF143">
    <property type="entry name" value="FMN-DEPENDENT ALPHA-HYDROXY ACID DEHYDROGENASE PB1A11.03"/>
    <property type="match status" value="1"/>
</dbReference>
<sequence>MLGRQNSVNSTLSRSSSGIIVPNMHAPVRPGMERAPTSMALNKPLSRLRLDGQVALIFGGGGKIGIETAGRLLVEGATVAIVDIDQPALQSAIPVLRAALPTGVPIESRLLTIAADATIEEDVEACVKKTLQRFDRLDIALLNAGVREEAKSLFDQSEEDYEHIMSVNVKSAFFCVKHVAAAMRVLGNGGSIIFRSSIAGLRGFPDQAIYSTSRFAVRGLALSAAEELGQFNIRVNTIHTSIIATPGYKEGWSKENLAEVKEDTSLPRFGMPDDVASVVAFLASDDSRFMTGGCLKIDGGSEAKGYVYGSASTRETTNKNRAVYKKCTTLLGEKLQFPIALAPVRVLKIFNLSGEIAATKAAAKEAVPYIFSSAATATIEDVAEAIGKDGQRRYQLYWPSREHDDITISLLSRAKKAGYGVLFVTLYTYIIGWRPSDMDNGYNPFMGSDRVNVEPGLTDPVFRKQFKERHGVQIEQMLDTAALEWMQHWDGPIILKGIQTVGDAVKAVEAGVQVIIVSNHGGRQQDGGNSSPGILPHIKDAVGDKLTIFFDSGVGSGVDIAKAMALGADCTLIGRPYVYGLALGGEQGVSHVLKSLVGELELTLHLSEIPSVDKKDLNRSVLVQEDDLFNTVKGIDIH</sequence>
<dbReference type="InterPro" id="IPR000262">
    <property type="entry name" value="FMN-dep_DH"/>
</dbReference>
<name>A0A163DA51_DIDRA</name>
<dbReference type="Gene3D" id="3.40.50.720">
    <property type="entry name" value="NAD(P)-binding Rossmann-like Domain"/>
    <property type="match status" value="1"/>
</dbReference>
<dbReference type="PROSITE" id="PS00557">
    <property type="entry name" value="FMN_HYDROXY_ACID_DH_1"/>
    <property type="match status" value="1"/>
</dbReference>
<dbReference type="Pfam" id="PF01070">
    <property type="entry name" value="FMN_dh"/>
    <property type="match status" value="1"/>
</dbReference>
<dbReference type="InterPro" id="IPR037396">
    <property type="entry name" value="FMN_HAD"/>
</dbReference>
<evidence type="ECO:0000256" key="3">
    <source>
        <dbReference type="ARBA" id="ARBA00023002"/>
    </source>
</evidence>
<comment type="caution">
    <text evidence="5">The sequence shown here is derived from an EMBL/GenBank/DDBJ whole genome shotgun (WGS) entry which is preliminary data.</text>
</comment>
<gene>
    <name evidence="5" type="ORF">ST47_g5867</name>
</gene>
<dbReference type="FunFam" id="3.40.50.720:FF:000084">
    <property type="entry name" value="Short-chain dehydrogenase reductase"/>
    <property type="match status" value="1"/>
</dbReference>
<dbReference type="SUPFAM" id="SSF51735">
    <property type="entry name" value="NAD(P)-binding Rossmann-fold domains"/>
    <property type="match status" value="1"/>
</dbReference>
<dbReference type="InterPro" id="IPR008259">
    <property type="entry name" value="FMN_hydac_DH_AS"/>
</dbReference>
<reference evidence="5 6" key="1">
    <citation type="journal article" date="2016" name="Sci. Rep.">
        <title>Draft genome sequencing and secretome analysis of fungal phytopathogen Ascochyta rabiei provides insight into the necrotrophic effector repertoire.</title>
        <authorList>
            <person name="Verma S."/>
            <person name="Gazara R.K."/>
            <person name="Nizam S."/>
            <person name="Parween S."/>
            <person name="Chattopadhyay D."/>
            <person name="Verma P.K."/>
        </authorList>
    </citation>
    <scope>NUCLEOTIDE SEQUENCE [LARGE SCALE GENOMIC DNA]</scope>
    <source>
        <strain evidence="5 6">ArDII</strain>
    </source>
</reference>
<comment type="cofactor">
    <cofactor evidence="1">
        <name>FMN</name>
        <dbReference type="ChEBI" id="CHEBI:58210"/>
    </cofactor>
</comment>
<dbReference type="Gene3D" id="3.20.20.70">
    <property type="entry name" value="Aldolase class I"/>
    <property type="match status" value="1"/>
</dbReference>
<organism evidence="5 6">
    <name type="scientific">Didymella rabiei</name>
    <name type="common">Chickpea ascochyta blight fungus</name>
    <name type="synonym">Mycosphaerella rabiei</name>
    <dbReference type="NCBI Taxonomy" id="5454"/>
    <lineage>
        <taxon>Eukaryota</taxon>
        <taxon>Fungi</taxon>
        <taxon>Dikarya</taxon>
        <taxon>Ascomycota</taxon>
        <taxon>Pezizomycotina</taxon>
        <taxon>Dothideomycetes</taxon>
        <taxon>Pleosporomycetidae</taxon>
        <taxon>Pleosporales</taxon>
        <taxon>Pleosporineae</taxon>
        <taxon>Didymellaceae</taxon>
        <taxon>Ascochyta</taxon>
    </lineage>
</organism>
<protein>
    <submittedName>
        <fullName evidence="5">FMN binding</fullName>
    </submittedName>
</protein>
<evidence type="ECO:0000313" key="6">
    <source>
        <dbReference type="Proteomes" id="UP000076837"/>
    </source>
</evidence>
<evidence type="ECO:0000313" key="5">
    <source>
        <dbReference type="EMBL" id="KZM23022.1"/>
    </source>
</evidence>
<dbReference type="InterPro" id="IPR036291">
    <property type="entry name" value="NAD(P)-bd_dom_sf"/>
</dbReference>
<accession>A0A163DA51</accession>
<dbReference type="PRINTS" id="PR00081">
    <property type="entry name" value="GDHRDH"/>
</dbReference>
<proteinExistence type="predicted"/>
<dbReference type="Proteomes" id="UP000076837">
    <property type="component" value="Unassembled WGS sequence"/>
</dbReference>
<feature type="domain" description="FMN hydroxy acid dehydrogenase" evidence="4">
    <location>
        <begin position="328"/>
        <end position="625"/>
    </location>
</feature>
<dbReference type="GO" id="GO:0016491">
    <property type="term" value="F:oxidoreductase activity"/>
    <property type="evidence" value="ECO:0007669"/>
    <property type="project" value="UniProtKB-KW"/>
</dbReference>
<keyword evidence="3" id="KW-0560">Oxidoreductase</keyword>
<dbReference type="CDD" id="cd05233">
    <property type="entry name" value="SDR_c"/>
    <property type="match status" value="1"/>
</dbReference>
<keyword evidence="2" id="KW-0521">NADP</keyword>
<dbReference type="EMBL" id="JYNV01000200">
    <property type="protein sequence ID" value="KZM23022.1"/>
    <property type="molecule type" value="Genomic_DNA"/>
</dbReference>